<dbReference type="EMBL" id="WNKS01000025">
    <property type="protein sequence ID" value="MTV33007.1"/>
    <property type="molecule type" value="Genomic_DNA"/>
</dbReference>
<name>A0A6N8DRH1_RHOAC</name>
<protein>
    <recommendedName>
        <fullName evidence="3">Histidine kinase</fullName>
    </recommendedName>
</protein>
<sequence length="85" mass="9154">MTHLIDACTPSAVELGRRINTLIGRRLQIIAALQTDNVEHALAACTDYADAMTDLIDESMKLALLIEAAFEARSANPSLQTEQGA</sequence>
<evidence type="ECO:0000313" key="2">
    <source>
        <dbReference type="Proteomes" id="UP000439113"/>
    </source>
</evidence>
<gene>
    <name evidence="1" type="ORF">GJ654_18670</name>
</gene>
<proteinExistence type="predicted"/>
<accession>A0A6N8DRH1</accession>
<reference evidence="1 2" key="1">
    <citation type="submission" date="2019-11" db="EMBL/GenBank/DDBJ databases">
        <title>Whole-genome sequence of a Rhodoblastus acidophilus DSM 142.</title>
        <authorList>
            <person name="Kyndt J.A."/>
            <person name="Meyer T.E."/>
        </authorList>
    </citation>
    <scope>NUCLEOTIDE SEQUENCE [LARGE SCALE GENOMIC DNA]</scope>
    <source>
        <strain evidence="1 2">DSM 142</strain>
    </source>
</reference>
<evidence type="ECO:0008006" key="3">
    <source>
        <dbReference type="Google" id="ProtNLM"/>
    </source>
</evidence>
<dbReference type="Proteomes" id="UP000439113">
    <property type="component" value="Unassembled WGS sequence"/>
</dbReference>
<dbReference type="AlphaFoldDB" id="A0A6N8DRH1"/>
<evidence type="ECO:0000313" key="1">
    <source>
        <dbReference type="EMBL" id="MTV33007.1"/>
    </source>
</evidence>
<comment type="caution">
    <text evidence="1">The sequence shown here is derived from an EMBL/GenBank/DDBJ whole genome shotgun (WGS) entry which is preliminary data.</text>
</comment>
<dbReference type="RefSeq" id="WP_155447688.1">
    <property type="nucleotide sequence ID" value="NZ_JAOQNR010000024.1"/>
</dbReference>
<organism evidence="1 2">
    <name type="scientific">Rhodoblastus acidophilus</name>
    <name type="common">Rhodopseudomonas acidophila</name>
    <dbReference type="NCBI Taxonomy" id="1074"/>
    <lineage>
        <taxon>Bacteria</taxon>
        <taxon>Pseudomonadati</taxon>
        <taxon>Pseudomonadota</taxon>
        <taxon>Alphaproteobacteria</taxon>
        <taxon>Hyphomicrobiales</taxon>
        <taxon>Rhodoblastaceae</taxon>
        <taxon>Rhodoblastus</taxon>
    </lineage>
</organism>